<dbReference type="PROSITE" id="PS51864">
    <property type="entry name" value="ASTACIN"/>
    <property type="match status" value="1"/>
</dbReference>
<dbReference type="Pfam" id="PF01400">
    <property type="entry name" value="Astacin"/>
    <property type="match status" value="1"/>
</dbReference>
<feature type="active site" evidence="6">
    <location>
        <position position="60"/>
    </location>
</feature>
<evidence type="ECO:0000259" key="8">
    <source>
        <dbReference type="PROSITE" id="PS51864"/>
    </source>
</evidence>
<keyword evidence="4 6" id="KW-0862">Zinc</keyword>
<comment type="caution">
    <text evidence="6">Lacks conserved residue(s) required for the propagation of feature annotation.</text>
</comment>
<dbReference type="KEGG" id="dci:113470428"/>
<feature type="binding site" evidence="6">
    <location>
        <position position="63"/>
    </location>
    <ligand>
        <name>Zn(2+)</name>
        <dbReference type="ChEBI" id="CHEBI:29105"/>
        <note>catalytic</note>
    </ligand>
</feature>
<evidence type="ECO:0000256" key="1">
    <source>
        <dbReference type="ARBA" id="ARBA00022670"/>
    </source>
</evidence>
<dbReference type="PANTHER" id="PTHR10127:SF780">
    <property type="entry name" value="METALLOENDOPEPTIDASE"/>
    <property type="match status" value="1"/>
</dbReference>
<dbReference type="SMART" id="SM00235">
    <property type="entry name" value="ZnMc"/>
    <property type="match status" value="1"/>
</dbReference>
<evidence type="ECO:0000256" key="5">
    <source>
        <dbReference type="ARBA" id="ARBA00023049"/>
    </source>
</evidence>
<dbReference type="GO" id="GO:0004222">
    <property type="term" value="F:metalloendopeptidase activity"/>
    <property type="evidence" value="ECO:0007669"/>
    <property type="project" value="UniProtKB-UniRule"/>
</dbReference>
<name>A0A3Q0J851_DIACI</name>
<dbReference type="RefSeq" id="XP_026684647.1">
    <property type="nucleotide sequence ID" value="XM_026828846.1"/>
</dbReference>
<proteinExistence type="predicted"/>
<gene>
    <name evidence="10" type="primary">LOC113470428</name>
</gene>
<evidence type="ECO:0000256" key="2">
    <source>
        <dbReference type="ARBA" id="ARBA00022723"/>
    </source>
</evidence>
<keyword evidence="2 6" id="KW-0479">Metal-binding</keyword>
<dbReference type="Gene3D" id="3.40.390.10">
    <property type="entry name" value="Collagenase (Catalytic Domain)"/>
    <property type="match status" value="1"/>
</dbReference>
<dbReference type="AlphaFoldDB" id="A0A3Q0J851"/>
<feature type="binding site" evidence="6">
    <location>
        <position position="69"/>
    </location>
    <ligand>
        <name>Zn(2+)</name>
        <dbReference type="ChEBI" id="CHEBI:29105"/>
        <note>catalytic</note>
    </ligand>
</feature>
<dbReference type="PANTHER" id="PTHR10127">
    <property type="entry name" value="DISCOIDIN, CUB, EGF, LAMININ , AND ZINC METALLOPROTEASE DOMAIN CONTAINING"/>
    <property type="match status" value="1"/>
</dbReference>
<reference evidence="10" key="1">
    <citation type="submission" date="2025-08" db="UniProtKB">
        <authorList>
            <consortium name="RefSeq"/>
        </authorList>
    </citation>
    <scope>IDENTIFICATION</scope>
</reference>
<dbReference type="PaxDb" id="121845-A0A3Q0J851"/>
<dbReference type="InterPro" id="IPR024079">
    <property type="entry name" value="MetalloPept_cat_dom_sf"/>
</dbReference>
<sequence>MEEYHIHTCIKFRPYRKSDADFIILRSDKPGCWSHVGRKDGGQVINLQPGCLRSGTIAHELLHAIGFRHQQSASDRDDYVTIVWNNIREGKIKLCTCITDPMYQSIQLGG</sequence>
<dbReference type="GeneID" id="113470428"/>
<feature type="binding site" evidence="6">
    <location>
        <position position="59"/>
    </location>
    <ligand>
        <name>Zn(2+)</name>
        <dbReference type="ChEBI" id="CHEBI:29105"/>
        <note>catalytic</note>
    </ligand>
</feature>
<dbReference type="Proteomes" id="UP000079169">
    <property type="component" value="Unplaced"/>
</dbReference>
<protein>
    <recommendedName>
        <fullName evidence="7">Metalloendopeptidase</fullName>
        <ecNumber evidence="7">3.4.24.-</ecNumber>
    </recommendedName>
</protein>
<keyword evidence="9" id="KW-1185">Reference proteome</keyword>
<evidence type="ECO:0000256" key="7">
    <source>
        <dbReference type="RuleBase" id="RU361183"/>
    </source>
</evidence>
<accession>A0A3Q0J851</accession>
<evidence type="ECO:0000313" key="10">
    <source>
        <dbReference type="RefSeq" id="XP_026684647.1"/>
    </source>
</evidence>
<evidence type="ECO:0000256" key="6">
    <source>
        <dbReference type="PROSITE-ProRule" id="PRU01211"/>
    </source>
</evidence>
<dbReference type="PRINTS" id="PR00480">
    <property type="entry name" value="ASTACIN"/>
</dbReference>
<dbReference type="InterPro" id="IPR001506">
    <property type="entry name" value="Peptidase_M12A"/>
</dbReference>
<evidence type="ECO:0000256" key="3">
    <source>
        <dbReference type="ARBA" id="ARBA00022801"/>
    </source>
</evidence>
<dbReference type="SUPFAM" id="SSF55486">
    <property type="entry name" value="Metalloproteases ('zincins'), catalytic domain"/>
    <property type="match status" value="1"/>
</dbReference>
<feature type="domain" description="Peptidase M12A" evidence="8">
    <location>
        <begin position="1"/>
        <end position="110"/>
    </location>
</feature>
<dbReference type="EC" id="3.4.24.-" evidence="7"/>
<evidence type="ECO:0000256" key="4">
    <source>
        <dbReference type="ARBA" id="ARBA00022833"/>
    </source>
</evidence>
<evidence type="ECO:0000313" key="9">
    <source>
        <dbReference type="Proteomes" id="UP000079169"/>
    </source>
</evidence>
<comment type="cofactor">
    <cofactor evidence="6 7">
        <name>Zn(2+)</name>
        <dbReference type="ChEBI" id="CHEBI:29105"/>
    </cofactor>
    <text evidence="6 7">Binds 1 zinc ion per subunit.</text>
</comment>
<organism evidence="9 10">
    <name type="scientific">Diaphorina citri</name>
    <name type="common">Asian citrus psyllid</name>
    <dbReference type="NCBI Taxonomy" id="121845"/>
    <lineage>
        <taxon>Eukaryota</taxon>
        <taxon>Metazoa</taxon>
        <taxon>Ecdysozoa</taxon>
        <taxon>Arthropoda</taxon>
        <taxon>Hexapoda</taxon>
        <taxon>Insecta</taxon>
        <taxon>Pterygota</taxon>
        <taxon>Neoptera</taxon>
        <taxon>Paraneoptera</taxon>
        <taxon>Hemiptera</taxon>
        <taxon>Sternorrhyncha</taxon>
        <taxon>Psylloidea</taxon>
        <taxon>Psyllidae</taxon>
        <taxon>Diaphorininae</taxon>
        <taxon>Diaphorina</taxon>
    </lineage>
</organism>
<dbReference type="GO" id="GO:0008270">
    <property type="term" value="F:zinc ion binding"/>
    <property type="evidence" value="ECO:0007669"/>
    <property type="project" value="UniProtKB-UniRule"/>
</dbReference>
<dbReference type="GO" id="GO:0006508">
    <property type="term" value="P:proteolysis"/>
    <property type="evidence" value="ECO:0007669"/>
    <property type="project" value="UniProtKB-KW"/>
</dbReference>
<dbReference type="InterPro" id="IPR006026">
    <property type="entry name" value="Peptidase_Metallo"/>
</dbReference>
<keyword evidence="5 6" id="KW-0482">Metalloprotease</keyword>
<dbReference type="STRING" id="121845.A0A3Q0J851"/>
<keyword evidence="1 6" id="KW-0645">Protease</keyword>
<keyword evidence="3 6" id="KW-0378">Hydrolase</keyword>